<comment type="similarity">
    <text evidence="9">In the C-terminal section; belongs to the helicase family. RecG subfamily.</text>
</comment>
<dbReference type="SMART" id="SM00487">
    <property type="entry name" value="DEXDc"/>
    <property type="match status" value="1"/>
</dbReference>
<dbReference type="InterPro" id="IPR027417">
    <property type="entry name" value="P-loop_NTPase"/>
</dbReference>
<dbReference type="GO" id="GO:0005524">
    <property type="term" value="F:ATP binding"/>
    <property type="evidence" value="ECO:0007669"/>
    <property type="project" value="UniProtKB-UniRule"/>
</dbReference>
<dbReference type="SMART" id="SM01058">
    <property type="entry name" value="CarD_TRCF"/>
    <property type="match status" value="1"/>
</dbReference>
<comment type="caution">
    <text evidence="12">The sequence shown here is derived from an EMBL/GenBank/DDBJ whole genome shotgun (WGS) entry which is preliminary data.</text>
</comment>
<dbReference type="InterPro" id="IPR003711">
    <property type="entry name" value="CarD-like/TRCF_RID"/>
</dbReference>
<dbReference type="Proteomes" id="UP000266305">
    <property type="component" value="Unassembled WGS sequence"/>
</dbReference>
<evidence type="ECO:0000256" key="6">
    <source>
        <dbReference type="ARBA" id="ARBA00022840"/>
    </source>
</evidence>
<keyword evidence="3 9" id="KW-0227">DNA damage</keyword>
<evidence type="ECO:0000256" key="5">
    <source>
        <dbReference type="ARBA" id="ARBA00022806"/>
    </source>
</evidence>
<proteinExistence type="inferred from homology"/>
<dbReference type="PROSITE" id="PS51192">
    <property type="entry name" value="HELICASE_ATP_BIND_1"/>
    <property type="match status" value="1"/>
</dbReference>
<evidence type="ECO:0000256" key="8">
    <source>
        <dbReference type="ARBA" id="ARBA00023204"/>
    </source>
</evidence>
<dbReference type="GO" id="GO:0003684">
    <property type="term" value="F:damaged DNA binding"/>
    <property type="evidence" value="ECO:0007669"/>
    <property type="project" value="InterPro"/>
</dbReference>
<dbReference type="InterPro" id="IPR036101">
    <property type="entry name" value="CarD-like/TRCF_RID_sf"/>
</dbReference>
<dbReference type="InterPro" id="IPR041471">
    <property type="entry name" value="UvrB_inter"/>
</dbReference>
<dbReference type="Gene3D" id="3.40.50.300">
    <property type="entry name" value="P-loop containing nucleotide triphosphate hydrolases"/>
    <property type="match status" value="2"/>
</dbReference>
<dbReference type="Pfam" id="PF00270">
    <property type="entry name" value="DEAD"/>
    <property type="match status" value="1"/>
</dbReference>
<dbReference type="EMBL" id="QWGP01000036">
    <property type="protein sequence ID" value="RHZ91270.1"/>
    <property type="molecule type" value="Genomic_DNA"/>
</dbReference>
<sequence length="1059" mass="113692">MEPPIGLEALRLLDLGLSKATHLHITSDDARAEEIVRFLREIAPTLRPGLFPCWDCLPYDGASPTPDAMGRRMALLDAVRAGDVRLVIVGPSGLLQRIPPVEAMRRFAVIAGEALDLGALRTFADRAGYAEDDRIDEPGEIAFRAEVVEVFAAGAERPVRIGLEKDRVTGIRRYDPVSLRSMEDVPEIDLLPVTELPESAFAEGPPPRGAEHRLPRAWPSLATLPDHLGQGGISVTRGALAALRRARAQIEEAHRDRESLGEGETLPPDALYLGEEDLAGILAQAETLDLSGWEPVPAFAEDRRPRAALARFARGQIGEGRRVVLLAATPRDLRALGRAIGAADPAQDWQDARATPQDVPASILSTLARGFVDLPGRTAVVTARDVLGSRAAEDAAVAAVSAWQGTPDALAEGDLVVHEDRGLGRLQGLEPLPGADGREAIRLGYASDQHLLVPVEEAGRIWRYGTGADVSLDRLNGAAWTNRRKKLDEGIAEAARALVSAAKERAAKSARSFEPPSDIYERFAGRFPFVLSPDQRRAIAEVRDDLAAGRPMNRLVLGDVGFGKTEIALRAAAAVALSGAQVALVAPSTVLARQHAETFRRRFEGFGLTVAHLSRLVPSREAKAARDGIRDGSIRIVVGTHALLGKGVAFADLGLLIVDEEQRFGAAHKARLRALGADLHVLTMTATPIPRTLQTALVGLQDLSEIATPPARRRAVRTLSAEEDAAVLRQALLRERRRGGQSFVIVPRIAEIDATEARLRDLLPEAQLRVAHGDLAPEELDRAMVDFAAGRGDILLATSIVEAGLDVPRANTMIVMQPQLFGLAQLHQLRGRVGRGARQAYCYLMHGPGDDLDEAALRRLGTLQAFDRLGAGAAIAAEDLDQRGAGELFGERQSGHVRLIGLPLYQHLLAQAVRAARGEPPTAQHVSLAMEGDGALPADYIPEAGLRLGLYRRLARAADPREVALLADEIEDRFGPPPAAAAGLLVAAEIRALARSLGIERVSAGPSGVALDLAPDACVERFAEDLPEGATLEGRRLLRQEETEEDAARRALDLLRDLG</sequence>
<dbReference type="Pfam" id="PF02559">
    <property type="entry name" value="CarD_TRCF_RID"/>
    <property type="match status" value="1"/>
</dbReference>
<keyword evidence="2 9" id="KW-0547">Nucleotide-binding</keyword>
<dbReference type="InterPro" id="IPR014001">
    <property type="entry name" value="Helicase_ATP-bd"/>
</dbReference>
<feature type="domain" description="Helicase C-terminal" evidence="11">
    <location>
        <begin position="727"/>
        <end position="881"/>
    </location>
</feature>
<comment type="subcellular location">
    <subcellularLocation>
        <location evidence="9">Cytoplasm</location>
    </subcellularLocation>
</comment>
<dbReference type="SUPFAM" id="SSF141259">
    <property type="entry name" value="CarD-like"/>
    <property type="match status" value="1"/>
</dbReference>
<dbReference type="Gene3D" id="3.40.50.11180">
    <property type="match status" value="1"/>
</dbReference>
<keyword evidence="8 9" id="KW-0234">DNA repair</keyword>
<evidence type="ECO:0000256" key="4">
    <source>
        <dbReference type="ARBA" id="ARBA00022801"/>
    </source>
</evidence>
<evidence type="ECO:0000259" key="10">
    <source>
        <dbReference type="PROSITE" id="PS51192"/>
    </source>
</evidence>
<dbReference type="Pfam" id="PF00271">
    <property type="entry name" value="Helicase_C"/>
    <property type="match status" value="1"/>
</dbReference>
<keyword evidence="6 9" id="KW-0067">ATP-binding</keyword>
<accession>A0AAX1UFL0</accession>
<dbReference type="RefSeq" id="WP_119001295.1">
    <property type="nucleotide sequence ID" value="NZ_QWGP01000036.1"/>
</dbReference>
<evidence type="ECO:0000256" key="7">
    <source>
        <dbReference type="ARBA" id="ARBA00023125"/>
    </source>
</evidence>
<keyword evidence="4 9" id="KW-0378">Hydrolase</keyword>
<dbReference type="Gene3D" id="3.90.1150.50">
    <property type="entry name" value="Transcription-repair-coupling factor, D7 domain"/>
    <property type="match status" value="1"/>
</dbReference>
<dbReference type="PANTHER" id="PTHR47964:SF1">
    <property type="entry name" value="ATP-DEPENDENT DNA HELICASE HOMOLOG RECG, CHLOROPLASTIC"/>
    <property type="match status" value="1"/>
</dbReference>
<evidence type="ECO:0000256" key="1">
    <source>
        <dbReference type="ARBA" id="ARBA00022490"/>
    </source>
</evidence>
<dbReference type="InterPro" id="IPR001650">
    <property type="entry name" value="Helicase_C-like"/>
</dbReference>
<name>A0AAX1UFL0_CERSP</name>
<dbReference type="InterPro" id="IPR037235">
    <property type="entry name" value="TRCF-like_C_D7"/>
</dbReference>
<dbReference type="GO" id="GO:0016787">
    <property type="term" value="F:hydrolase activity"/>
    <property type="evidence" value="ECO:0007669"/>
    <property type="project" value="UniProtKB-KW"/>
</dbReference>
<dbReference type="SMART" id="SM00490">
    <property type="entry name" value="HELICc"/>
    <property type="match status" value="1"/>
</dbReference>
<evidence type="ECO:0000256" key="3">
    <source>
        <dbReference type="ARBA" id="ARBA00022763"/>
    </source>
</evidence>
<dbReference type="InterPro" id="IPR005118">
    <property type="entry name" value="TRCF_C"/>
</dbReference>
<dbReference type="PROSITE" id="PS51194">
    <property type="entry name" value="HELICASE_CTER"/>
    <property type="match status" value="1"/>
</dbReference>
<dbReference type="GO" id="GO:0005737">
    <property type="term" value="C:cytoplasm"/>
    <property type="evidence" value="ECO:0007669"/>
    <property type="project" value="UniProtKB-SubCell"/>
</dbReference>
<dbReference type="InterPro" id="IPR011545">
    <property type="entry name" value="DEAD/DEAH_box_helicase_dom"/>
</dbReference>
<dbReference type="GO" id="GO:0006355">
    <property type="term" value="P:regulation of DNA-templated transcription"/>
    <property type="evidence" value="ECO:0007669"/>
    <property type="project" value="UniProtKB-UniRule"/>
</dbReference>
<dbReference type="SUPFAM" id="SSF143517">
    <property type="entry name" value="TRCF domain-like"/>
    <property type="match status" value="1"/>
</dbReference>
<dbReference type="InterPro" id="IPR004576">
    <property type="entry name" value="Mfd"/>
</dbReference>
<dbReference type="Gene3D" id="3.30.2060.10">
    <property type="entry name" value="Penicillin-binding protein 1b domain"/>
    <property type="match status" value="1"/>
</dbReference>
<dbReference type="Pfam" id="PF03461">
    <property type="entry name" value="TRCF"/>
    <property type="match status" value="1"/>
</dbReference>
<comment type="function">
    <text evidence="9">Couples transcription and DNA repair by recognizing RNA polymerase (RNAP) stalled at DNA lesions. Mediates ATP-dependent release of RNAP and its truncated transcript from the DNA, and recruitment of nucleotide excision repair machinery to the damaged site.</text>
</comment>
<keyword evidence="5 12" id="KW-0347">Helicase</keyword>
<evidence type="ECO:0000256" key="9">
    <source>
        <dbReference type="HAMAP-Rule" id="MF_00969"/>
    </source>
</evidence>
<dbReference type="SUPFAM" id="SSF52540">
    <property type="entry name" value="P-loop containing nucleoside triphosphate hydrolases"/>
    <property type="match status" value="3"/>
</dbReference>
<dbReference type="PANTHER" id="PTHR47964">
    <property type="entry name" value="ATP-DEPENDENT DNA HELICASE HOMOLOG RECG, CHLOROPLASTIC"/>
    <property type="match status" value="1"/>
</dbReference>
<feature type="domain" description="Helicase ATP-binding" evidence="10">
    <location>
        <begin position="545"/>
        <end position="706"/>
    </location>
</feature>
<dbReference type="AlphaFoldDB" id="A0AAX1UFL0"/>
<dbReference type="SMART" id="SM00982">
    <property type="entry name" value="TRCF"/>
    <property type="match status" value="1"/>
</dbReference>
<keyword evidence="1 9" id="KW-0963">Cytoplasm</keyword>
<dbReference type="HAMAP" id="MF_00969">
    <property type="entry name" value="TRCF"/>
    <property type="match status" value="1"/>
</dbReference>
<evidence type="ECO:0000313" key="13">
    <source>
        <dbReference type="Proteomes" id="UP000266305"/>
    </source>
</evidence>
<comment type="similarity">
    <text evidence="9">In the N-terminal section; belongs to the UvrB family.</text>
</comment>
<reference evidence="12 13" key="1">
    <citation type="submission" date="2018-08" db="EMBL/GenBank/DDBJ databases">
        <title>Draft genome sequence of Rhodobacter sphaeroides FY.</title>
        <authorList>
            <person name="Rayyan A."/>
            <person name="Meyer T.E."/>
            <person name="Kyndt J.A."/>
        </authorList>
    </citation>
    <scope>NUCLEOTIDE SEQUENCE [LARGE SCALE GENOMIC DNA]</scope>
    <source>
        <strain evidence="12 13">FY</strain>
    </source>
</reference>
<evidence type="ECO:0000313" key="12">
    <source>
        <dbReference type="EMBL" id="RHZ91270.1"/>
    </source>
</evidence>
<organism evidence="12 13">
    <name type="scientific">Cereibacter sphaeroides</name>
    <name type="common">Rhodobacter sphaeroides</name>
    <dbReference type="NCBI Taxonomy" id="1063"/>
    <lineage>
        <taxon>Bacteria</taxon>
        <taxon>Pseudomonadati</taxon>
        <taxon>Pseudomonadota</taxon>
        <taxon>Alphaproteobacteria</taxon>
        <taxon>Rhodobacterales</taxon>
        <taxon>Paracoccaceae</taxon>
        <taxon>Cereibacter</taxon>
    </lineage>
</organism>
<dbReference type="Gene3D" id="2.40.10.170">
    <property type="match status" value="1"/>
</dbReference>
<dbReference type="GO" id="GO:0000716">
    <property type="term" value="P:transcription-coupled nucleotide-excision repair, DNA damage recognition"/>
    <property type="evidence" value="ECO:0007669"/>
    <property type="project" value="UniProtKB-UniRule"/>
</dbReference>
<evidence type="ECO:0000256" key="2">
    <source>
        <dbReference type="ARBA" id="ARBA00022741"/>
    </source>
</evidence>
<protein>
    <recommendedName>
        <fullName evidence="9">Transcription-repair-coupling factor</fullName>
        <shortName evidence="9">TRCF</shortName>
        <ecNumber evidence="9">3.6.4.-</ecNumber>
    </recommendedName>
</protein>
<gene>
    <name evidence="9" type="primary">mfd</name>
    <name evidence="12" type="ORF">D1114_20640</name>
</gene>
<dbReference type="GO" id="GO:0003678">
    <property type="term" value="F:DNA helicase activity"/>
    <property type="evidence" value="ECO:0007669"/>
    <property type="project" value="TreeGrafter"/>
</dbReference>
<keyword evidence="7 9" id="KW-0238">DNA-binding</keyword>
<evidence type="ECO:0000259" key="11">
    <source>
        <dbReference type="PROSITE" id="PS51194"/>
    </source>
</evidence>
<dbReference type="EC" id="3.6.4.-" evidence="9"/>
<dbReference type="InterPro" id="IPR047112">
    <property type="entry name" value="RecG/Mfd"/>
</dbReference>
<dbReference type="Pfam" id="PF17757">
    <property type="entry name" value="UvrB_inter"/>
    <property type="match status" value="1"/>
</dbReference>